<evidence type="ECO:0000256" key="1">
    <source>
        <dbReference type="SAM" id="MobiDB-lite"/>
    </source>
</evidence>
<keyword evidence="2" id="KW-0472">Membrane</keyword>
<feature type="region of interest" description="Disordered" evidence="1">
    <location>
        <begin position="66"/>
        <end position="89"/>
    </location>
</feature>
<reference evidence="4 5" key="1">
    <citation type="submission" date="2021-03" db="EMBL/GenBank/DDBJ databases">
        <title>Sequencing the genomes of 1000 actinobacteria strains.</title>
        <authorList>
            <person name="Klenk H.-P."/>
        </authorList>
    </citation>
    <scope>NUCLEOTIDE SEQUENCE [LARGE SCALE GENOMIC DNA]</scope>
    <source>
        <strain evidence="4 5">DSM 14564</strain>
    </source>
</reference>
<evidence type="ECO:0000256" key="2">
    <source>
        <dbReference type="SAM" id="Phobius"/>
    </source>
</evidence>
<dbReference type="InterPro" id="IPR050922">
    <property type="entry name" value="LytR/CpsA/Psr_CW_biosynth"/>
</dbReference>
<feature type="transmembrane region" description="Helical" evidence="2">
    <location>
        <begin position="36"/>
        <end position="54"/>
    </location>
</feature>
<proteinExistence type="predicted"/>
<dbReference type="Pfam" id="PF13399">
    <property type="entry name" value="LytR_C"/>
    <property type="match status" value="1"/>
</dbReference>
<dbReference type="PANTHER" id="PTHR33392:SF6">
    <property type="entry name" value="POLYISOPRENYL-TEICHOIC ACID--PEPTIDOGLYCAN TEICHOIC ACID TRANSFERASE TAGU"/>
    <property type="match status" value="1"/>
</dbReference>
<organism evidence="4 5">
    <name type="scientific">Brachybacterium fresconis</name>
    <dbReference type="NCBI Taxonomy" id="173363"/>
    <lineage>
        <taxon>Bacteria</taxon>
        <taxon>Bacillati</taxon>
        <taxon>Actinomycetota</taxon>
        <taxon>Actinomycetes</taxon>
        <taxon>Micrococcales</taxon>
        <taxon>Dermabacteraceae</taxon>
        <taxon>Brachybacterium</taxon>
    </lineage>
</organism>
<comment type="caution">
    <text evidence="4">The sequence shown here is derived from an EMBL/GenBank/DDBJ whole genome shotgun (WGS) entry which is preliminary data.</text>
</comment>
<gene>
    <name evidence="4" type="ORF">JOF44_001756</name>
</gene>
<feature type="region of interest" description="Disordered" evidence="1">
    <location>
        <begin position="1"/>
        <end position="23"/>
    </location>
</feature>
<dbReference type="Proteomes" id="UP000698222">
    <property type="component" value="Unassembled WGS sequence"/>
</dbReference>
<dbReference type="RefSeq" id="WP_209889908.1">
    <property type="nucleotide sequence ID" value="NZ_BAAAJV010000005.1"/>
</dbReference>
<evidence type="ECO:0000259" key="3">
    <source>
        <dbReference type="Pfam" id="PF13399"/>
    </source>
</evidence>
<feature type="domain" description="LytR/CpsA/Psr regulator C-terminal" evidence="3">
    <location>
        <begin position="93"/>
        <end position="177"/>
    </location>
</feature>
<dbReference type="PANTHER" id="PTHR33392">
    <property type="entry name" value="POLYISOPRENYL-TEICHOIC ACID--PEPTIDOGLYCAN TEICHOIC ACID TRANSFERASE TAGU"/>
    <property type="match status" value="1"/>
</dbReference>
<accession>A0ABS4YLT7</accession>
<dbReference type="InterPro" id="IPR027381">
    <property type="entry name" value="LytR/CpsA/Psr_C"/>
</dbReference>
<dbReference type="EMBL" id="JAGIOC010000001">
    <property type="protein sequence ID" value="MBP2408853.1"/>
    <property type="molecule type" value="Genomic_DNA"/>
</dbReference>
<protein>
    <recommendedName>
        <fullName evidence="3">LytR/CpsA/Psr regulator C-terminal domain-containing protein</fullName>
    </recommendedName>
</protein>
<dbReference type="Gene3D" id="3.30.70.2390">
    <property type="match status" value="1"/>
</dbReference>
<feature type="compositionally biased region" description="Basic and acidic residues" evidence="1">
    <location>
        <begin position="1"/>
        <end position="20"/>
    </location>
</feature>
<keyword evidence="2" id="KW-0812">Transmembrane</keyword>
<keyword evidence="5" id="KW-1185">Reference proteome</keyword>
<name>A0ABS4YLT7_9MICO</name>
<evidence type="ECO:0000313" key="5">
    <source>
        <dbReference type="Proteomes" id="UP000698222"/>
    </source>
</evidence>
<evidence type="ECO:0000313" key="4">
    <source>
        <dbReference type="EMBL" id="MBP2408853.1"/>
    </source>
</evidence>
<sequence length="200" mass="20959">MPSSHHDAHPYGRSADDVRRRDQRVRRTRRLRATQLAFFSVLAIVLVGIGAYAVREFREPVAEPGVIAPKGDGSEPSELTCPEPGTLPLDPAEVTVTVLNGTGRSGLAGQTSDQLGERGYTVGDPGNTDRSSGPATIVYGPSGYVAAQSVLAQLPEATLSMDDRDDATVSLLLGKGFDGLAEESDAAAALEEPVAMPEGC</sequence>
<keyword evidence="2" id="KW-1133">Transmembrane helix</keyword>